<dbReference type="InterPro" id="IPR003439">
    <property type="entry name" value="ABC_transporter-like_ATP-bd"/>
</dbReference>
<proteinExistence type="inferred from homology"/>
<dbReference type="GO" id="GO:0005524">
    <property type="term" value="F:ATP binding"/>
    <property type="evidence" value="ECO:0007669"/>
    <property type="project" value="UniProtKB-KW"/>
</dbReference>
<dbReference type="PANTHER" id="PTHR46743">
    <property type="entry name" value="TEICHOIC ACIDS EXPORT ATP-BINDING PROTEIN TAGH"/>
    <property type="match status" value="1"/>
</dbReference>
<dbReference type="EMBL" id="CAFBLQ010000083">
    <property type="protein sequence ID" value="CAB4873446.1"/>
    <property type="molecule type" value="Genomic_DNA"/>
</dbReference>
<dbReference type="GO" id="GO:0016020">
    <property type="term" value="C:membrane"/>
    <property type="evidence" value="ECO:0007669"/>
    <property type="project" value="InterPro"/>
</dbReference>
<name>A0A6J7DS72_9ZZZZ</name>
<dbReference type="SMART" id="SM00382">
    <property type="entry name" value="AAA"/>
    <property type="match status" value="1"/>
</dbReference>
<feature type="domain" description="ABC transporter" evidence="5">
    <location>
        <begin position="30"/>
        <end position="253"/>
    </location>
</feature>
<dbReference type="Gene3D" id="3.40.50.300">
    <property type="entry name" value="P-loop containing nucleotide triphosphate hydrolases"/>
    <property type="match status" value="1"/>
</dbReference>
<organism evidence="6">
    <name type="scientific">freshwater metagenome</name>
    <dbReference type="NCBI Taxonomy" id="449393"/>
    <lineage>
        <taxon>unclassified sequences</taxon>
        <taxon>metagenomes</taxon>
        <taxon>ecological metagenomes</taxon>
    </lineage>
</organism>
<dbReference type="Gene3D" id="2.70.50.60">
    <property type="entry name" value="abc- transporter (atp binding component) like domain"/>
    <property type="match status" value="1"/>
</dbReference>
<protein>
    <submittedName>
        <fullName evidence="6">Unannotated protein</fullName>
    </submittedName>
</protein>
<dbReference type="PROSITE" id="PS00211">
    <property type="entry name" value="ABC_TRANSPORTER_1"/>
    <property type="match status" value="1"/>
</dbReference>
<dbReference type="InterPro" id="IPR029439">
    <property type="entry name" value="Wzt_C"/>
</dbReference>
<evidence type="ECO:0000256" key="2">
    <source>
        <dbReference type="ARBA" id="ARBA00022448"/>
    </source>
</evidence>
<dbReference type="InterPro" id="IPR050683">
    <property type="entry name" value="Bact_Polysacc_Export_ATP-bd"/>
</dbReference>
<evidence type="ECO:0000313" key="6">
    <source>
        <dbReference type="EMBL" id="CAB4873446.1"/>
    </source>
</evidence>
<gene>
    <name evidence="6" type="ORF">UFOPK3423_00871</name>
</gene>
<keyword evidence="4" id="KW-0067">ATP-binding</keyword>
<keyword evidence="3" id="KW-0547">Nucleotide-binding</keyword>
<accession>A0A6J7DS72</accession>
<evidence type="ECO:0000256" key="3">
    <source>
        <dbReference type="ARBA" id="ARBA00022741"/>
    </source>
</evidence>
<comment type="similarity">
    <text evidence="1">Belongs to the ABC transporter superfamily.</text>
</comment>
<dbReference type="CDD" id="cd03220">
    <property type="entry name" value="ABC_KpsT_Wzt"/>
    <property type="match status" value="1"/>
</dbReference>
<dbReference type="SUPFAM" id="SSF52540">
    <property type="entry name" value="P-loop containing nucleoside triphosphate hydrolases"/>
    <property type="match status" value="1"/>
</dbReference>
<dbReference type="GO" id="GO:0140359">
    <property type="term" value="F:ABC-type transporter activity"/>
    <property type="evidence" value="ECO:0007669"/>
    <property type="project" value="InterPro"/>
</dbReference>
<dbReference type="InterPro" id="IPR027417">
    <property type="entry name" value="P-loop_NTPase"/>
</dbReference>
<evidence type="ECO:0000256" key="4">
    <source>
        <dbReference type="ARBA" id="ARBA00022840"/>
    </source>
</evidence>
<reference evidence="6" key="1">
    <citation type="submission" date="2020-05" db="EMBL/GenBank/DDBJ databases">
        <authorList>
            <person name="Chiriac C."/>
            <person name="Salcher M."/>
            <person name="Ghai R."/>
            <person name="Kavagutti S V."/>
        </authorList>
    </citation>
    <scope>NUCLEOTIDE SEQUENCE</scope>
</reference>
<keyword evidence="2" id="KW-0813">Transport</keyword>
<dbReference type="Pfam" id="PF00005">
    <property type="entry name" value="ABC_tran"/>
    <property type="match status" value="1"/>
</dbReference>
<dbReference type="Pfam" id="PF14524">
    <property type="entry name" value="Wzt_C"/>
    <property type="match status" value="1"/>
</dbReference>
<dbReference type="GO" id="GO:0016887">
    <property type="term" value="F:ATP hydrolysis activity"/>
    <property type="evidence" value="ECO:0007669"/>
    <property type="project" value="InterPro"/>
</dbReference>
<dbReference type="PANTHER" id="PTHR46743:SF2">
    <property type="entry name" value="TEICHOIC ACIDS EXPORT ATP-BINDING PROTEIN TAGH"/>
    <property type="match status" value="1"/>
</dbReference>
<dbReference type="AlphaFoldDB" id="A0A6J7DS72"/>
<dbReference type="InterPro" id="IPR003593">
    <property type="entry name" value="AAA+_ATPase"/>
</dbReference>
<evidence type="ECO:0000259" key="5">
    <source>
        <dbReference type="PROSITE" id="PS50893"/>
    </source>
</evidence>
<evidence type="ECO:0000256" key="1">
    <source>
        <dbReference type="ARBA" id="ARBA00005417"/>
    </source>
</evidence>
<sequence length="429" mass="46531">MADAAGARSAVVAAEVSKTFRVPQEQVHTLKERVLHPLRSSAYHEFRALQDVSLAVPKGEFFGIVGRNGSGKSTLLKCLAGIYRTDAGAIWVDGRVSTFIELGVGFNLDLAARDNITINAAMLGLSRREARRRFDTIIDFAELRDFTELKLKNYSSGMLVRLAFAVMIQVDADILLIDEVLAVGDAAFQQKCFDEFEAIKAAGRTVLLVTHDMNAVKRFCDRAMLLEHGTVVATGDPESIGNRYLDLNFSAEARAEATALEHASSAPVQALDTLFGDGRAVIEDAWMEDAQGNRAAVLKNGEPAAFTMRVRFSAEVREPRFTVQLQNGARIPLFTASSGWGAAAPSGTFHAGEEAVWRAGFDNVLGPDRYSVTPSVTLENGIVVAMRDRMFSVVVTRADQHAGALVDIPFDARLERLPASEPTGEGAAR</sequence>
<dbReference type="CDD" id="cd10147">
    <property type="entry name" value="Wzt_C-like"/>
    <property type="match status" value="1"/>
</dbReference>
<dbReference type="InterPro" id="IPR017871">
    <property type="entry name" value="ABC_transporter-like_CS"/>
</dbReference>
<dbReference type="InterPro" id="IPR015860">
    <property type="entry name" value="ABC_transpr_TagH-like"/>
</dbReference>
<dbReference type="PROSITE" id="PS50893">
    <property type="entry name" value="ABC_TRANSPORTER_2"/>
    <property type="match status" value="1"/>
</dbReference>